<keyword evidence="4" id="KW-1185">Reference proteome</keyword>
<dbReference type="RefSeq" id="WP_345651325.1">
    <property type="nucleotide sequence ID" value="NZ_BAABLY010000077.1"/>
</dbReference>
<evidence type="ECO:0000313" key="3">
    <source>
        <dbReference type="EMBL" id="MEQ3541361.1"/>
    </source>
</evidence>
<dbReference type="Pfam" id="PF02517">
    <property type="entry name" value="Rce1-like"/>
    <property type="match status" value="1"/>
</dbReference>
<dbReference type="EMBL" id="JBEDNP010000014">
    <property type="protein sequence ID" value="MEQ3541361.1"/>
    <property type="molecule type" value="Genomic_DNA"/>
</dbReference>
<feature type="transmembrane region" description="Helical" evidence="1">
    <location>
        <begin position="277"/>
        <end position="298"/>
    </location>
</feature>
<feature type="transmembrane region" description="Helical" evidence="1">
    <location>
        <begin position="33"/>
        <end position="60"/>
    </location>
</feature>
<organism evidence="3 4">
    <name type="scientific">Pseudonocardia tropica</name>
    <dbReference type="NCBI Taxonomy" id="681289"/>
    <lineage>
        <taxon>Bacteria</taxon>
        <taxon>Bacillati</taxon>
        <taxon>Actinomycetota</taxon>
        <taxon>Actinomycetes</taxon>
        <taxon>Pseudonocardiales</taxon>
        <taxon>Pseudonocardiaceae</taxon>
        <taxon>Pseudonocardia</taxon>
    </lineage>
</organism>
<proteinExistence type="predicted"/>
<reference evidence="3 4" key="1">
    <citation type="submission" date="2024-03" db="EMBL/GenBank/DDBJ databases">
        <title>Draft genome sequence of Pseudonocardia tropica JCM 19149.</title>
        <authorList>
            <person name="Butdee W."/>
            <person name="Duangmal K."/>
        </authorList>
    </citation>
    <scope>NUCLEOTIDE SEQUENCE [LARGE SCALE GENOMIC DNA]</scope>
    <source>
        <strain evidence="3 4">JCM 19149</strain>
    </source>
</reference>
<dbReference type="InterPro" id="IPR003675">
    <property type="entry name" value="Rce1/LyrA-like_dom"/>
</dbReference>
<comment type="caution">
    <text evidence="3">The sequence shown here is derived from an EMBL/GenBank/DDBJ whole genome shotgun (WGS) entry which is preliminary data.</text>
</comment>
<dbReference type="Proteomes" id="UP001464923">
    <property type="component" value="Unassembled WGS sequence"/>
</dbReference>
<sequence length="309" mass="33382">MKILKTPGDVTGRTTQPTYVDEAGRGEYRWWRYLLGLVVILVLYLVVGTAASLALVYAFTGGLVVSALSPPAGFVVTMAGFPFFVAGIVLTVTRIHRRPLRTLVTARERIDWRRVGHGFVVWFVLWCLAQGGQFALSPGTFSMGDDLAALALFVPLALVLTAIQTTTEELFFRGYVVQAASRVWGNRVFVALVSAVAFTSVHLGNPEAGTGGWLTVFFGYFLCTGVVWVVVSLIDGTTELAIGAHFANNIATILLVGTAGTAVSTPALFTVAEFDPIMSALSSLVIATLFLVICVRFLKRDTTHEVETR</sequence>
<feature type="transmembrane region" description="Helical" evidence="1">
    <location>
        <begin position="147"/>
        <end position="163"/>
    </location>
</feature>
<evidence type="ECO:0000259" key="2">
    <source>
        <dbReference type="Pfam" id="PF02517"/>
    </source>
</evidence>
<feature type="transmembrane region" description="Helical" evidence="1">
    <location>
        <begin position="115"/>
        <end position="135"/>
    </location>
</feature>
<keyword evidence="1" id="KW-0812">Transmembrane</keyword>
<feature type="transmembrane region" description="Helical" evidence="1">
    <location>
        <begin position="246"/>
        <end position="271"/>
    </location>
</feature>
<evidence type="ECO:0000313" key="4">
    <source>
        <dbReference type="Proteomes" id="UP001464923"/>
    </source>
</evidence>
<feature type="transmembrane region" description="Helical" evidence="1">
    <location>
        <begin position="184"/>
        <end position="201"/>
    </location>
</feature>
<gene>
    <name evidence="3" type="ORF">WHI96_21320</name>
</gene>
<name>A0ABV1JZG8_9PSEU</name>
<keyword evidence="1" id="KW-0472">Membrane</keyword>
<feature type="domain" description="CAAX prenyl protease 2/Lysostaphin resistance protein A-like" evidence="2">
    <location>
        <begin position="153"/>
        <end position="250"/>
    </location>
</feature>
<feature type="transmembrane region" description="Helical" evidence="1">
    <location>
        <begin position="213"/>
        <end position="234"/>
    </location>
</feature>
<feature type="transmembrane region" description="Helical" evidence="1">
    <location>
        <begin position="72"/>
        <end position="95"/>
    </location>
</feature>
<evidence type="ECO:0000256" key="1">
    <source>
        <dbReference type="SAM" id="Phobius"/>
    </source>
</evidence>
<protein>
    <submittedName>
        <fullName evidence="3">Type II CAAX endopeptidase family protein</fullName>
    </submittedName>
</protein>
<keyword evidence="1" id="KW-1133">Transmembrane helix</keyword>
<accession>A0ABV1JZG8</accession>